<feature type="region of interest" description="Disordered" evidence="1">
    <location>
        <begin position="129"/>
        <end position="151"/>
    </location>
</feature>
<feature type="compositionally biased region" description="Basic and acidic residues" evidence="1">
    <location>
        <begin position="39"/>
        <end position="60"/>
    </location>
</feature>
<organism evidence="2">
    <name type="scientific">Culex tarsalis</name>
    <name type="common">Encephalitis mosquito</name>
    <dbReference type="NCBI Taxonomy" id="7177"/>
    <lineage>
        <taxon>Eukaryota</taxon>
        <taxon>Metazoa</taxon>
        <taxon>Ecdysozoa</taxon>
        <taxon>Arthropoda</taxon>
        <taxon>Hexapoda</taxon>
        <taxon>Insecta</taxon>
        <taxon>Pterygota</taxon>
        <taxon>Neoptera</taxon>
        <taxon>Endopterygota</taxon>
        <taxon>Diptera</taxon>
        <taxon>Nematocera</taxon>
        <taxon>Culicoidea</taxon>
        <taxon>Culicidae</taxon>
        <taxon>Culicinae</taxon>
        <taxon>Culicini</taxon>
        <taxon>Culex</taxon>
        <taxon>Culex</taxon>
    </lineage>
</organism>
<dbReference type="AlphaFoldDB" id="A0A1Q3G039"/>
<name>A0A1Q3G039_CULTA</name>
<protein>
    <submittedName>
        <fullName evidence="2">Uncharacterized protein</fullName>
    </submittedName>
</protein>
<evidence type="ECO:0000313" key="2">
    <source>
        <dbReference type="EMBL" id="JAV33126.1"/>
    </source>
</evidence>
<accession>A0A1Q3G039</accession>
<proteinExistence type="predicted"/>
<feature type="region of interest" description="Disordered" evidence="1">
    <location>
        <begin position="85"/>
        <end position="111"/>
    </location>
</feature>
<feature type="region of interest" description="Disordered" evidence="1">
    <location>
        <begin position="22"/>
        <end position="60"/>
    </location>
</feature>
<reference evidence="2" key="1">
    <citation type="submission" date="2017-01" db="EMBL/GenBank/DDBJ databases">
        <title>A deep insight into the sialotranscriptome of adult male and female Cluex tarsalis mosquitoes.</title>
        <authorList>
            <person name="Ribeiro J.M."/>
            <person name="Moreira F."/>
            <person name="Bernard K.A."/>
            <person name="Calvo E."/>
        </authorList>
    </citation>
    <scope>NUCLEOTIDE SEQUENCE</scope>
    <source>
        <strain evidence="2">Kern County</strain>
        <tissue evidence="2">Salivary glands</tissue>
    </source>
</reference>
<feature type="compositionally biased region" description="Polar residues" evidence="1">
    <location>
        <begin position="138"/>
        <end position="151"/>
    </location>
</feature>
<sequence length="151" mass="17890">MLPIAGNIQSARKNCLSVNYPFRKDEDEDDDCPLPPSEYDEKFAGPGTDKKPPSRREVLREEFRKKATQLVIKQARERYEVIRRQEEERAPLRKRPDYYTAKDNSNEPQYNLYKTDDMMTFWSFGARTNSSRRRNTNFTKPISEQLDQQFG</sequence>
<feature type="compositionally biased region" description="Basic and acidic residues" evidence="1">
    <location>
        <begin position="85"/>
        <end position="97"/>
    </location>
</feature>
<dbReference type="EMBL" id="GFDL01001919">
    <property type="protein sequence ID" value="JAV33126.1"/>
    <property type="molecule type" value="Transcribed_RNA"/>
</dbReference>
<evidence type="ECO:0000256" key="1">
    <source>
        <dbReference type="SAM" id="MobiDB-lite"/>
    </source>
</evidence>